<name>A0A448WJ80_9PLAT</name>
<sequence length="233" mass="25659">MDELTDSLNLESVGKANRKSVALFRNSSNHGITGTDLKLEDSVCNLFSSPLLAEDTSSTKQKGTHAEYSKTERLSEAEEDFNEKSNARLSRSSSLSSLDSCAEDNRIGLSHGTCPEERSKPVKMLSKRRGRPPKASQSCSRRAHTRPPKRRGRPPKHPDQSVCKEGEARKTSISDLSDDAQLQQHHEMSGSEDLVTSISPGHLKQSLTSNCEHERKLSLSASAFDQHKGNADF</sequence>
<dbReference type="EMBL" id="CAAALY010016789">
    <property type="protein sequence ID" value="VEL13107.1"/>
    <property type="molecule type" value="Genomic_DNA"/>
</dbReference>
<organism evidence="2 3">
    <name type="scientific">Protopolystoma xenopodis</name>
    <dbReference type="NCBI Taxonomy" id="117903"/>
    <lineage>
        <taxon>Eukaryota</taxon>
        <taxon>Metazoa</taxon>
        <taxon>Spiralia</taxon>
        <taxon>Lophotrochozoa</taxon>
        <taxon>Platyhelminthes</taxon>
        <taxon>Monogenea</taxon>
        <taxon>Polyopisthocotylea</taxon>
        <taxon>Polystomatidea</taxon>
        <taxon>Polystomatidae</taxon>
        <taxon>Protopolystoma</taxon>
    </lineage>
</organism>
<dbReference type="AlphaFoldDB" id="A0A448WJ80"/>
<dbReference type="SMART" id="SM00384">
    <property type="entry name" value="AT_hook"/>
    <property type="match status" value="2"/>
</dbReference>
<protein>
    <submittedName>
        <fullName evidence="2">Uncharacterized protein</fullName>
    </submittedName>
</protein>
<feature type="region of interest" description="Disordered" evidence="1">
    <location>
        <begin position="55"/>
        <end position="212"/>
    </location>
</feature>
<proteinExistence type="predicted"/>
<dbReference type="Proteomes" id="UP000784294">
    <property type="component" value="Unassembled WGS sequence"/>
</dbReference>
<comment type="caution">
    <text evidence="2">The sequence shown here is derived from an EMBL/GenBank/DDBJ whole genome shotgun (WGS) entry which is preliminary data.</text>
</comment>
<evidence type="ECO:0000256" key="1">
    <source>
        <dbReference type="SAM" id="MobiDB-lite"/>
    </source>
</evidence>
<keyword evidence="3" id="KW-1185">Reference proteome</keyword>
<feature type="compositionally biased region" description="Basic and acidic residues" evidence="1">
    <location>
        <begin position="156"/>
        <end position="172"/>
    </location>
</feature>
<dbReference type="GO" id="GO:0003677">
    <property type="term" value="F:DNA binding"/>
    <property type="evidence" value="ECO:0007669"/>
    <property type="project" value="InterPro"/>
</dbReference>
<reference evidence="2" key="1">
    <citation type="submission" date="2018-11" db="EMBL/GenBank/DDBJ databases">
        <authorList>
            <consortium name="Pathogen Informatics"/>
        </authorList>
    </citation>
    <scope>NUCLEOTIDE SEQUENCE</scope>
</reference>
<dbReference type="InterPro" id="IPR017956">
    <property type="entry name" value="AT_hook_DNA-bd_motif"/>
</dbReference>
<feature type="non-terminal residue" evidence="2">
    <location>
        <position position="233"/>
    </location>
</feature>
<feature type="compositionally biased region" description="Polar residues" evidence="1">
    <location>
        <begin position="173"/>
        <end position="183"/>
    </location>
</feature>
<feature type="compositionally biased region" description="Basic residues" evidence="1">
    <location>
        <begin position="141"/>
        <end position="155"/>
    </location>
</feature>
<evidence type="ECO:0000313" key="3">
    <source>
        <dbReference type="Proteomes" id="UP000784294"/>
    </source>
</evidence>
<feature type="compositionally biased region" description="Polar residues" evidence="1">
    <location>
        <begin position="194"/>
        <end position="210"/>
    </location>
</feature>
<gene>
    <name evidence="2" type="ORF">PXEA_LOCUS6547</name>
</gene>
<accession>A0A448WJ80</accession>
<evidence type="ECO:0000313" key="2">
    <source>
        <dbReference type="EMBL" id="VEL13107.1"/>
    </source>
</evidence>
<feature type="compositionally biased region" description="Low complexity" evidence="1">
    <location>
        <begin position="88"/>
        <end position="100"/>
    </location>
</feature>
<feature type="compositionally biased region" description="Basic and acidic residues" evidence="1">
    <location>
        <begin position="64"/>
        <end position="86"/>
    </location>
</feature>